<evidence type="ECO:0000256" key="3">
    <source>
        <dbReference type="ARBA" id="ARBA00022563"/>
    </source>
</evidence>
<dbReference type="AlphaFoldDB" id="A0A0N4VR51"/>
<evidence type="ECO:0000313" key="9">
    <source>
        <dbReference type="EMBL" id="VDD97896.1"/>
    </source>
</evidence>
<gene>
    <name evidence="9" type="ORF">EVEC_LOCUS12647</name>
</gene>
<comment type="similarity">
    <text evidence="7">Belongs to the dihydrofolate reductase family.</text>
</comment>
<dbReference type="SUPFAM" id="SSF53597">
    <property type="entry name" value="Dihydrofolate reductase-like"/>
    <property type="match status" value="1"/>
</dbReference>
<dbReference type="WBParaSite" id="EVEC_0001351301-mRNA-1">
    <property type="protein sequence ID" value="EVEC_0001351301-mRNA-1"/>
    <property type="gene ID" value="EVEC_0001351301"/>
</dbReference>
<dbReference type="Proteomes" id="UP000274131">
    <property type="component" value="Unassembled WGS sequence"/>
</dbReference>
<reference evidence="9 10" key="2">
    <citation type="submission" date="2018-10" db="EMBL/GenBank/DDBJ databases">
        <authorList>
            <consortium name="Pathogen Informatics"/>
        </authorList>
    </citation>
    <scope>NUCLEOTIDE SEQUENCE [LARGE SCALE GENOMIC DNA]</scope>
</reference>
<dbReference type="GO" id="GO:0046452">
    <property type="term" value="P:dihydrofolate metabolic process"/>
    <property type="evidence" value="ECO:0007669"/>
    <property type="project" value="TreeGrafter"/>
</dbReference>
<keyword evidence="5" id="KW-0560">Oxidoreductase</keyword>
<dbReference type="GO" id="GO:0006730">
    <property type="term" value="P:one-carbon metabolic process"/>
    <property type="evidence" value="ECO:0007669"/>
    <property type="project" value="UniProtKB-KW"/>
</dbReference>
<keyword evidence="3" id="KW-0554">One-carbon metabolism</keyword>
<protein>
    <recommendedName>
        <fullName evidence="2">dihydrofolate reductase</fullName>
        <ecNumber evidence="2">1.5.1.3</ecNumber>
    </recommendedName>
</protein>
<evidence type="ECO:0000256" key="7">
    <source>
        <dbReference type="RuleBase" id="RU004474"/>
    </source>
</evidence>
<dbReference type="GO" id="GO:0046654">
    <property type="term" value="P:tetrahydrofolate biosynthetic process"/>
    <property type="evidence" value="ECO:0007669"/>
    <property type="project" value="UniProtKB-UniPathway"/>
</dbReference>
<dbReference type="EMBL" id="UXUI01015708">
    <property type="protein sequence ID" value="VDD97896.1"/>
    <property type="molecule type" value="Genomic_DNA"/>
</dbReference>
<dbReference type="PROSITE" id="PS00075">
    <property type="entry name" value="DHFR_1"/>
    <property type="match status" value="1"/>
</dbReference>
<dbReference type="GO" id="GO:0005739">
    <property type="term" value="C:mitochondrion"/>
    <property type="evidence" value="ECO:0007669"/>
    <property type="project" value="TreeGrafter"/>
</dbReference>
<dbReference type="InterPro" id="IPR024072">
    <property type="entry name" value="DHFR-like_dom_sf"/>
</dbReference>
<dbReference type="GO" id="GO:0046655">
    <property type="term" value="P:folic acid metabolic process"/>
    <property type="evidence" value="ECO:0007669"/>
    <property type="project" value="TreeGrafter"/>
</dbReference>
<dbReference type="OrthoDB" id="4664297at2759"/>
<evidence type="ECO:0000256" key="1">
    <source>
        <dbReference type="ARBA" id="ARBA00004903"/>
    </source>
</evidence>
<keyword evidence="10" id="KW-1185">Reference proteome</keyword>
<name>A0A0N4VR51_ENTVE</name>
<keyword evidence="4" id="KW-0521">NADP</keyword>
<dbReference type="InterPro" id="IPR001796">
    <property type="entry name" value="DHFR_dom"/>
</dbReference>
<comment type="pathway">
    <text evidence="1">Cofactor biosynthesis; tetrahydrofolate biosynthesis; 5,6,7,8-tetrahydrofolate from 7,8-dihydrofolate: step 1/1.</text>
</comment>
<dbReference type="STRING" id="51028.A0A0N4VR51"/>
<evidence type="ECO:0000256" key="5">
    <source>
        <dbReference type="ARBA" id="ARBA00023002"/>
    </source>
</evidence>
<organism evidence="11">
    <name type="scientific">Enterobius vermicularis</name>
    <name type="common">Human pinworm</name>
    <dbReference type="NCBI Taxonomy" id="51028"/>
    <lineage>
        <taxon>Eukaryota</taxon>
        <taxon>Metazoa</taxon>
        <taxon>Ecdysozoa</taxon>
        <taxon>Nematoda</taxon>
        <taxon>Chromadorea</taxon>
        <taxon>Rhabditida</taxon>
        <taxon>Spirurina</taxon>
        <taxon>Oxyuridomorpha</taxon>
        <taxon>Oxyuroidea</taxon>
        <taxon>Oxyuridae</taxon>
        <taxon>Enterobius</taxon>
    </lineage>
</organism>
<reference evidence="11" key="1">
    <citation type="submission" date="2017-02" db="UniProtKB">
        <authorList>
            <consortium name="WormBaseParasite"/>
        </authorList>
    </citation>
    <scope>IDENTIFICATION</scope>
</reference>
<proteinExistence type="inferred from homology"/>
<evidence type="ECO:0000256" key="2">
    <source>
        <dbReference type="ARBA" id="ARBA00012856"/>
    </source>
</evidence>
<sequence>MGPRLTPINIIVAMDSRGGIGKNGKLPWKLPKDMAYFHKLTTTTVDPKKINAVLMGRKNWESIPSKFRPLKGRINVVLSRKLQDVAEENVIVARSYEDALEKLDKMGDKLEIIWNIGGHDVYKLGLESPRLEKLFITFVEGDFGADVFFPSLDFAKFRKEEENPPLEVENGISYRFERFIRVKS</sequence>
<dbReference type="PROSITE" id="PS51330">
    <property type="entry name" value="DHFR_2"/>
    <property type="match status" value="1"/>
</dbReference>
<dbReference type="Pfam" id="PF00186">
    <property type="entry name" value="DHFR_1"/>
    <property type="match status" value="1"/>
</dbReference>
<evidence type="ECO:0000256" key="6">
    <source>
        <dbReference type="ARBA" id="ARBA00048873"/>
    </source>
</evidence>
<evidence type="ECO:0000313" key="11">
    <source>
        <dbReference type="WBParaSite" id="EVEC_0001351301-mRNA-1"/>
    </source>
</evidence>
<dbReference type="UniPathway" id="UPA00077">
    <property type="reaction ID" value="UER00158"/>
</dbReference>
<dbReference type="CDD" id="cd00209">
    <property type="entry name" value="DHFR"/>
    <property type="match status" value="1"/>
</dbReference>
<dbReference type="EC" id="1.5.1.3" evidence="2"/>
<dbReference type="PANTHER" id="PTHR48069:SF3">
    <property type="entry name" value="DIHYDROFOLATE REDUCTASE"/>
    <property type="match status" value="1"/>
</dbReference>
<evidence type="ECO:0000313" key="10">
    <source>
        <dbReference type="Proteomes" id="UP000274131"/>
    </source>
</evidence>
<evidence type="ECO:0000256" key="4">
    <source>
        <dbReference type="ARBA" id="ARBA00022857"/>
    </source>
</evidence>
<accession>A0A0N4VR51</accession>
<dbReference type="PRINTS" id="PR00070">
    <property type="entry name" value="DHFR"/>
</dbReference>
<dbReference type="InterPro" id="IPR012259">
    <property type="entry name" value="DHFR"/>
</dbReference>
<dbReference type="PANTHER" id="PTHR48069">
    <property type="entry name" value="DIHYDROFOLATE REDUCTASE"/>
    <property type="match status" value="1"/>
</dbReference>
<evidence type="ECO:0000259" key="8">
    <source>
        <dbReference type="PROSITE" id="PS51330"/>
    </source>
</evidence>
<dbReference type="InterPro" id="IPR017925">
    <property type="entry name" value="DHFR_CS"/>
</dbReference>
<comment type="catalytic activity">
    <reaction evidence="6">
        <text>(6S)-5,6,7,8-tetrahydrofolate + NADP(+) = 7,8-dihydrofolate + NADPH + H(+)</text>
        <dbReference type="Rhea" id="RHEA:15009"/>
        <dbReference type="ChEBI" id="CHEBI:15378"/>
        <dbReference type="ChEBI" id="CHEBI:57451"/>
        <dbReference type="ChEBI" id="CHEBI:57453"/>
        <dbReference type="ChEBI" id="CHEBI:57783"/>
        <dbReference type="ChEBI" id="CHEBI:58349"/>
        <dbReference type="EC" id="1.5.1.3"/>
    </reaction>
</comment>
<dbReference type="GO" id="GO:0050661">
    <property type="term" value="F:NADP binding"/>
    <property type="evidence" value="ECO:0007669"/>
    <property type="project" value="InterPro"/>
</dbReference>
<dbReference type="GO" id="GO:0004146">
    <property type="term" value="F:dihydrofolate reductase activity"/>
    <property type="evidence" value="ECO:0007669"/>
    <property type="project" value="UniProtKB-EC"/>
</dbReference>
<feature type="domain" description="DHFR" evidence="8">
    <location>
        <begin position="7"/>
        <end position="181"/>
    </location>
</feature>
<dbReference type="Gene3D" id="3.40.430.10">
    <property type="entry name" value="Dihydrofolate Reductase, subunit A"/>
    <property type="match status" value="1"/>
</dbReference>